<proteinExistence type="predicted"/>
<reference evidence="4 6" key="2">
    <citation type="submission" date="2018-08" db="EMBL/GenBank/DDBJ databases">
        <title>Brachybacterium saurashtrense DSM 23186.</title>
        <authorList>
            <person name="Li Y."/>
        </authorList>
    </citation>
    <scope>NUCLEOTIDE SEQUENCE [LARGE SCALE GENOMIC DNA]</scope>
    <source>
        <strain evidence="4 6">DSM 23186</strain>
    </source>
</reference>
<evidence type="ECO:0000256" key="2">
    <source>
        <dbReference type="SAM" id="Phobius"/>
    </source>
</evidence>
<evidence type="ECO:0000313" key="4">
    <source>
        <dbReference type="EMBL" id="RRR23752.1"/>
    </source>
</evidence>
<evidence type="ECO:0008006" key="7">
    <source>
        <dbReference type="Google" id="ProtNLM"/>
    </source>
</evidence>
<feature type="transmembrane region" description="Helical" evidence="2">
    <location>
        <begin position="150"/>
        <end position="183"/>
    </location>
</feature>
<feature type="region of interest" description="Disordered" evidence="1">
    <location>
        <begin position="1"/>
        <end position="83"/>
    </location>
</feature>
<dbReference type="OrthoDB" id="4794494at2"/>
<keyword evidence="2" id="KW-0472">Membrane</keyword>
<gene>
    <name evidence="3" type="ORF">DWV08_10600</name>
    <name evidence="4" type="ORF">DXU92_02350</name>
</gene>
<reference evidence="3 5" key="1">
    <citation type="submission" date="2018-07" db="EMBL/GenBank/DDBJ databases">
        <title>Brachybacterium saurashtrense DSM 23186 genome sequence.</title>
        <authorList>
            <person name="Guo L."/>
        </authorList>
    </citation>
    <scope>NUCLEOTIDE SEQUENCE [LARGE SCALE GENOMIC DNA]</scope>
    <source>
        <strain evidence="3 5">DSM 23186</strain>
    </source>
</reference>
<dbReference type="KEGG" id="bsau:DWV08_10600"/>
<accession>A0A345YQ11</accession>
<organism evidence="4 6">
    <name type="scientific">Brachybacterium saurashtrense</name>
    <dbReference type="NCBI Taxonomy" id="556288"/>
    <lineage>
        <taxon>Bacteria</taxon>
        <taxon>Bacillati</taxon>
        <taxon>Actinomycetota</taxon>
        <taxon>Actinomycetes</taxon>
        <taxon>Micrococcales</taxon>
        <taxon>Dermabacteraceae</taxon>
        <taxon>Brachybacterium</taxon>
    </lineage>
</organism>
<dbReference type="Proteomes" id="UP000282185">
    <property type="component" value="Unassembled WGS sequence"/>
</dbReference>
<dbReference type="Proteomes" id="UP000254236">
    <property type="component" value="Chromosome"/>
</dbReference>
<name>A0A345YQ11_9MICO</name>
<keyword evidence="5" id="KW-1185">Reference proteome</keyword>
<dbReference type="EMBL" id="QSWH01000002">
    <property type="protein sequence ID" value="RRR23752.1"/>
    <property type="molecule type" value="Genomic_DNA"/>
</dbReference>
<keyword evidence="2" id="KW-1133">Transmembrane helix</keyword>
<dbReference type="RefSeq" id="WP_115413752.1">
    <property type="nucleotide sequence ID" value="NZ_CP031356.1"/>
</dbReference>
<evidence type="ECO:0000256" key="1">
    <source>
        <dbReference type="SAM" id="MobiDB-lite"/>
    </source>
</evidence>
<dbReference type="AlphaFoldDB" id="A0A345YQ11"/>
<feature type="transmembrane region" description="Helical" evidence="2">
    <location>
        <begin position="106"/>
        <end position="129"/>
    </location>
</feature>
<protein>
    <recommendedName>
        <fullName evidence="7">DUF4190 domain-containing protein</fullName>
    </recommendedName>
</protein>
<evidence type="ECO:0000313" key="3">
    <source>
        <dbReference type="EMBL" id="AXK46013.1"/>
    </source>
</evidence>
<feature type="compositionally biased region" description="Low complexity" evidence="1">
    <location>
        <begin position="66"/>
        <end position="81"/>
    </location>
</feature>
<dbReference type="EMBL" id="CP031356">
    <property type="protein sequence ID" value="AXK46013.1"/>
    <property type="molecule type" value="Genomic_DNA"/>
</dbReference>
<evidence type="ECO:0000313" key="6">
    <source>
        <dbReference type="Proteomes" id="UP000282185"/>
    </source>
</evidence>
<sequence>MSSGYGGGFQEHRDGPGRWADGQDPYAVEQGSSASADPYAARPQEADGFGPVFGAPQSGASGHGTAPSPYAAPAQAGSAPYGAPPSGGPQYGGFAPVPPSSGAATAGLVLGVLALTMCAGLTAPFGIWFSAKGMKETGPEAATARSGRGLAIAGLVTSLIGLIPLLFILAYVAVIIIAAIATAAGA</sequence>
<keyword evidence="2" id="KW-0812">Transmembrane</keyword>
<evidence type="ECO:0000313" key="5">
    <source>
        <dbReference type="Proteomes" id="UP000254236"/>
    </source>
</evidence>